<sequence length="197" mass="22007">MNLKRLALLALGTYGLCALWAITGVQETTVTLQTPSVPQTISLGMLTPQQLEDRAEELTTTTTSTTTSTTTTTVPFTRLADFHPDTKCQEWFQTAITVGWPNTTETLEKLGRLLWKETRCLNITPLSSDPELVKRFNNSDHGIAQINEIHTNYVEQVFNMPFAEAMSDPTLNLRFAFLLYSDIAETGGCGWKPWSLC</sequence>
<reference evidence="1" key="1">
    <citation type="submission" date="2020-04" db="EMBL/GenBank/DDBJ databases">
        <authorList>
            <person name="Chiriac C."/>
            <person name="Salcher M."/>
            <person name="Ghai R."/>
            <person name="Kavagutti S V."/>
        </authorList>
    </citation>
    <scope>NUCLEOTIDE SEQUENCE</scope>
</reference>
<evidence type="ECO:0008006" key="2">
    <source>
        <dbReference type="Google" id="ProtNLM"/>
    </source>
</evidence>
<accession>A0A6J5LNE5</accession>
<organism evidence="1">
    <name type="scientific">uncultured Caudovirales phage</name>
    <dbReference type="NCBI Taxonomy" id="2100421"/>
    <lineage>
        <taxon>Viruses</taxon>
        <taxon>Duplodnaviria</taxon>
        <taxon>Heunggongvirae</taxon>
        <taxon>Uroviricota</taxon>
        <taxon>Caudoviricetes</taxon>
        <taxon>Peduoviridae</taxon>
        <taxon>Maltschvirus</taxon>
        <taxon>Maltschvirus maltsch</taxon>
    </lineage>
</organism>
<gene>
    <name evidence="1" type="ORF">UFOVP295_14</name>
</gene>
<name>A0A6J5LNE5_9CAUD</name>
<evidence type="ECO:0000313" key="1">
    <source>
        <dbReference type="EMBL" id="CAB4135965.1"/>
    </source>
</evidence>
<dbReference type="EMBL" id="LR796312">
    <property type="protein sequence ID" value="CAB4135965.1"/>
    <property type="molecule type" value="Genomic_DNA"/>
</dbReference>
<proteinExistence type="predicted"/>
<protein>
    <recommendedName>
        <fullName evidence="2">Transglycosylase SLT domain 1</fullName>
    </recommendedName>
</protein>